<evidence type="ECO:0000256" key="7">
    <source>
        <dbReference type="ARBA" id="ARBA00022932"/>
    </source>
</evidence>
<keyword evidence="8" id="KW-0238">DNA-binding</keyword>
<keyword evidence="5 9" id="KW-0548">Nucleotidyltransferase</keyword>
<dbReference type="GO" id="GO:0006271">
    <property type="term" value="P:DNA strand elongation involved in DNA replication"/>
    <property type="evidence" value="ECO:0007669"/>
    <property type="project" value="TreeGrafter"/>
</dbReference>
<dbReference type="Pfam" id="PF00712">
    <property type="entry name" value="DNA_pol3_beta"/>
    <property type="match status" value="1"/>
</dbReference>
<evidence type="ECO:0000313" key="14">
    <source>
        <dbReference type="Proteomes" id="UP000230214"/>
    </source>
</evidence>
<reference evidence="13 14" key="1">
    <citation type="submission" date="2017-09" db="EMBL/GenBank/DDBJ databases">
        <title>Depth-based differentiation of microbial function through sediment-hosted aquifers and enrichment of novel symbionts in the deep terrestrial subsurface.</title>
        <authorList>
            <person name="Probst A.J."/>
            <person name="Ladd B."/>
            <person name="Jarett J.K."/>
            <person name="Geller-Mcgrath D.E."/>
            <person name="Sieber C.M."/>
            <person name="Emerson J.B."/>
            <person name="Anantharaman K."/>
            <person name="Thomas B.C."/>
            <person name="Malmstrom R."/>
            <person name="Stieglmeier M."/>
            <person name="Klingl A."/>
            <person name="Woyke T."/>
            <person name="Ryan C.M."/>
            <person name="Banfield J.F."/>
        </authorList>
    </citation>
    <scope>NUCLEOTIDE SEQUENCE [LARGE SCALE GENOMIC DNA]</scope>
    <source>
        <strain evidence="13">CG10_big_fil_rev_8_21_14_0_10_32_10</strain>
    </source>
</reference>
<dbReference type="InterPro" id="IPR022635">
    <property type="entry name" value="DNA_polIII_beta_C"/>
</dbReference>
<dbReference type="GO" id="GO:0003887">
    <property type="term" value="F:DNA-directed DNA polymerase activity"/>
    <property type="evidence" value="ECO:0007669"/>
    <property type="project" value="UniProtKB-UniRule"/>
</dbReference>
<dbReference type="SMART" id="SM00480">
    <property type="entry name" value="POL3Bc"/>
    <property type="match status" value="1"/>
</dbReference>
<dbReference type="SUPFAM" id="SSF55979">
    <property type="entry name" value="DNA clamp"/>
    <property type="match status" value="3"/>
</dbReference>
<dbReference type="InterPro" id="IPR046938">
    <property type="entry name" value="DNA_clamp_sf"/>
</dbReference>
<evidence type="ECO:0000256" key="4">
    <source>
        <dbReference type="ARBA" id="ARBA00022679"/>
    </source>
</evidence>
<dbReference type="PIRSF" id="PIRSF000804">
    <property type="entry name" value="DNA_pol_III_b"/>
    <property type="match status" value="1"/>
</dbReference>
<evidence type="ECO:0000256" key="3">
    <source>
        <dbReference type="ARBA" id="ARBA00022490"/>
    </source>
</evidence>
<dbReference type="Pfam" id="PF02768">
    <property type="entry name" value="DNA_pol3_beta_3"/>
    <property type="match status" value="1"/>
</dbReference>
<dbReference type="EMBL" id="PCXU01000022">
    <property type="protein sequence ID" value="PIR43494.1"/>
    <property type="molecule type" value="Genomic_DNA"/>
</dbReference>
<keyword evidence="6 9" id="KW-0235">DNA replication</keyword>
<evidence type="ECO:0000259" key="10">
    <source>
        <dbReference type="Pfam" id="PF00712"/>
    </source>
</evidence>
<dbReference type="Gene3D" id="3.10.150.10">
    <property type="entry name" value="DNA Polymerase III, subunit A, domain 2"/>
    <property type="match status" value="1"/>
</dbReference>
<evidence type="ECO:0000313" key="13">
    <source>
        <dbReference type="EMBL" id="PIR43494.1"/>
    </source>
</evidence>
<evidence type="ECO:0000259" key="11">
    <source>
        <dbReference type="Pfam" id="PF02767"/>
    </source>
</evidence>
<dbReference type="InterPro" id="IPR022637">
    <property type="entry name" value="DNA_polIII_beta_cen"/>
</dbReference>
<feature type="domain" description="DNA polymerase III beta sliding clamp N-terminal" evidence="10">
    <location>
        <begin position="1"/>
        <end position="118"/>
    </location>
</feature>
<dbReference type="GO" id="GO:0009360">
    <property type="term" value="C:DNA polymerase III complex"/>
    <property type="evidence" value="ECO:0007669"/>
    <property type="project" value="InterPro"/>
</dbReference>
<proteinExistence type="inferred from homology"/>
<evidence type="ECO:0000259" key="12">
    <source>
        <dbReference type="Pfam" id="PF02768"/>
    </source>
</evidence>
<keyword evidence="4 9" id="KW-0808">Transferase</keyword>
<gene>
    <name evidence="13" type="primary">dnaN</name>
    <name evidence="13" type="ORF">COV24_02505</name>
</gene>
<comment type="subcellular location">
    <subcellularLocation>
        <location evidence="1 9">Cytoplasm</location>
    </subcellularLocation>
</comment>
<comment type="subunit">
    <text evidence="9">Forms a ring-shaped head-to-tail homodimer around DNA.</text>
</comment>
<dbReference type="GO" id="GO:0005737">
    <property type="term" value="C:cytoplasm"/>
    <property type="evidence" value="ECO:0007669"/>
    <property type="project" value="UniProtKB-SubCell"/>
</dbReference>
<evidence type="ECO:0000256" key="8">
    <source>
        <dbReference type="ARBA" id="ARBA00023125"/>
    </source>
</evidence>
<dbReference type="AlphaFoldDB" id="A0A2H0RBT7"/>
<evidence type="ECO:0000256" key="1">
    <source>
        <dbReference type="ARBA" id="ARBA00004496"/>
    </source>
</evidence>
<keyword evidence="3 9" id="KW-0963">Cytoplasm</keyword>
<comment type="function">
    <text evidence="9">Confers DNA tethering and processivity to DNA polymerases and other proteins. Acts as a clamp, forming a ring around DNA (a reaction catalyzed by the clamp-loading complex) which diffuses in an ATP-independent manner freely and bidirectionally along dsDNA. Initially characterized for its ability to contact the catalytic subunit of DNA polymerase III (Pol III), a complex, multichain enzyme responsible for most of the replicative synthesis in bacteria; Pol III exhibits 3'-5' exonuclease proofreading activity. The beta chain is required for initiation of replication as well as for processivity of DNA replication.</text>
</comment>
<dbReference type="NCBIfam" id="TIGR00663">
    <property type="entry name" value="dnan"/>
    <property type="match status" value="1"/>
</dbReference>
<dbReference type="GO" id="GO:0008408">
    <property type="term" value="F:3'-5' exonuclease activity"/>
    <property type="evidence" value="ECO:0007669"/>
    <property type="project" value="InterPro"/>
</dbReference>
<comment type="similarity">
    <text evidence="2 9">Belongs to the beta sliding clamp family.</text>
</comment>
<evidence type="ECO:0000256" key="9">
    <source>
        <dbReference type="PIRNR" id="PIRNR000804"/>
    </source>
</evidence>
<name>A0A2H0RBT7_UNCKA</name>
<sequence length="376" mass="41774">MKFEVLREHFSRALSLANKAISVKASLPILQNVLLESDSGRLKVVATDLDKSIVTWVGAKIDEEGKITVPAKALYNFVNGLKEDRVVGEITGNNLKLKTAKTQAIFNGTSASEYPLLDYVVSDNHFLVNSNLLKKAVDETYFSSSVDDSSNPEWTGILLKKLDNDIHFVGLDGFRLSKKTISLSDLSTKKIDFDSVIIPAKNFLEVIRMSPNDKDIKIDVQPAKSTVVFDLDDLFFVSKILDGEFPDYDKVIPSNEVTSFTLNYEDFLNAVKLSSIFAHSNTNAIRLNVNISTNNVEVLSDDVELGSNRFEIPITEPLGEDIKVAFNAKYLLDYLNNVPSDTLSVKISGQNSPALFIPTGRTDYVHVAVPLQPYWE</sequence>
<comment type="caution">
    <text evidence="13">The sequence shown here is derived from an EMBL/GenBank/DDBJ whole genome shotgun (WGS) entry which is preliminary data.</text>
</comment>
<evidence type="ECO:0000256" key="6">
    <source>
        <dbReference type="ARBA" id="ARBA00022705"/>
    </source>
</evidence>
<dbReference type="Proteomes" id="UP000230214">
    <property type="component" value="Unassembled WGS sequence"/>
</dbReference>
<dbReference type="PANTHER" id="PTHR30478:SF0">
    <property type="entry name" value="BETA SLIDING CLAMP"/>
    <property type="match status" value="1"/>
</dbReference>
<dbReference type="InterPro" id="IPR022634">
    <property type="entry name" value="DNA_polIII_beta_N"/>
</dbReference>
<dbReference type="Pfam" id="PF02767">
    <property type="entry name" value="DNA_pol3_beta_2"/>
    <property type="match status" value="1"/>
</dbReference>
<dbReference type="Gene3D" id="3.70.10.10">
    <property type="match status" value="1"/>
</dbReference>
<protein>
    <recommendedName>
        <fullName evidence="9">Beta sliding clamp</fullName>
    </recommendedName>
</protein>
<dbReference type="GO" id="GO:0003677">
    <property type="term" value="F:DNA binding"/>
    <property type="evidence" value="ECO:0007669"/>
    <property type="project" value="UniProtKB-UniRule"/>
</dbReference>
<evidence type="ECO:0000256" key="5">
    <source>
        <dbReference type="ARBA" id="ARBA00022695"/>
    </source>
</evidence>
<keyword evidence="7 9" id="KW-0239">DNA-directed DNA polymerase</keyword>
<dbReference type="PANTHER" id="PTHR30478">
    <property type="entry name" value="DNA POLYMERASE III SUBUNIT BETA"/>
    <property type="match status" value="1"/>
</dbReference>
<feature type="domain" description="DNA polymerase III beta sliding clamp C-terminal" evidence="12">
    <location>
        <begin position="250"/>
        <end position="371"/>
    </location>
</feature>
<dbReference type="CDD" id="cd00140">
    <property type="entry name" value="beta_clamp"/>
    <property type="match status" value="1"/>
</dbReference>
<dbReference type="InterPro" id="IPR001001">
    <property type="entry name" value="DNA_polIII_beta"/>
</dbReference>
<feature type="domain" description="DNA polymerase III beta sliding clamp central" evidence="11">
    <location>
        <begin position="128"/>
        <end position="247"/>
    </location>
</feature>
<evidence type="ECO:0000256" key="2">
    <source>
        <dbReference type="ARBA" id="ARBA00010752"/>
    </source>
</evidence>
<accession>A0A2H0RBT7</accession>
<organism evidence="13 14">
    <name type="scientific">candidate division WWE3 bacterium CG10_big_fil_rev_8_21_14_0_10_32_10</name>
    <dbReference type="NCBI Taxonomy" id="1975090"/>
    <lineage>
        <taxon>Bacteria</taxon>
        <taxon>Katanobacteria</taxon>
    </lineage>
</organism>